<gene>
    <name evidence="5" type="ORF">GND95_00605</name>
</gene>
<protein>
    <submittedName>
        <fullName evidence="5">NAD(P)/FAD-dependent oxidoreductase</fullName>
    </submittedName>
</protein>
<evidence type="ECO:0000313" key="6">
    <source>
        <dbReference type="Proteomes" id="UP000483018"/>
    </source>
</evidence>
<dbReference type="PRINTS" id="PR00411">
    <property type="entry name" value="PNDRDTASEI"/>
</dbReference>
<comment type="caution">
    <text evidence="5">The sequence shown here is derived from an EMBL/GenBank/DDBJ whole genome shotgun (WGS) entry which is preliminary data.</text>
</comment>
<evidence type="ECO:0000256" key="3">
    <source>
        <dbReference type="ARBA" id="ARBA00022827"/>
    </source>
</evidence>
<dbReference type="PRINTS" id="PR00368">
    <property type="entry name" value="FADPNR"/>
</dbReference>
<name>A0A7C8LRG4_9FIRM</name>
<organism evidence="5 6">
    <name type="scientific">Defluviitalea raffinosedens</name>
    <dbReference type="NCBI Taxonomy" id="1450156"/>
    <lineage>
        <taxon>Bacteria</taxon>
        <taxon>Bacillati</taxon>
        <taxon>Bacillota</taxon>
        <taxon>Clostridia</taxon>
        <taxon>Lachnospirales</taxon>
        <taxon>Defluviitaleaceae</taxon>
        <taxon>Defluviitalea</taxon>
    </lineage>
</organism>
<keyword evidence="3" id="KW-0274">FAD</keyword>
<accession>A0A7C8LRG4</accession>
<dbReference type="InterPro" id="IPR050260">
    <property type="entry name" value="FAD-bd_OxRdtase"/>
</dbReference>
<dbReference type="Proteomes" id="UP000483018">
    <property type="component" value="Unassembled WGS sequence"/>
</dbReference>
<evidence type="ECO:0000259" key="4">
    <source>
        <dbReference type="Pfam" id="PF07992"/>
    </source>
</evidence>
<dbReference type="InterPro" id="IPR023753">
    <property type="entry name" value="FAD/NAD-binding_dom"/>
</dbReference>
<comment type="cofactor">
    <cofactor evidence="1">
        <name>FAD</name>
        <dbReference type="ChEBI" id="CHEBI:57692"/>
    </cofactor>
</comment>
<feature type="domain" description="FAD/NAD(P)-binding" evidence="4">
    <location>
        <begin position="1"/>
        <end position="295"/>
    </location>
</feature>
<dbReference type="Gene3D" id="3.50.50.60">
    <property type="entry name" value="FAD/NAD(P)-binding domain"/>
    <property type="match status" value="2"/>
</dbReference>
<evidence type="ECO:0000313" key="5">
    <source>
        <dbReference type="EMBL" id="KAE9636965.1"/>
    </source>
</evidence>
<dbReference type="SUPFAM" id="SSF51905">
    <property type="entry name" value="FAD/NAD(P)-binding domain"/>
    <property type="match status" value="2"/>
</dbReference>
<keyword evidence="6" id="KW-1185">Reference proteome</keyword>
<evidence type="ECO:0000256" key="1">
    <source>
        <dbReference type="ARBA" id="ARBA00001974"/>
    </source>
</evidence>
<dbReference type="InterPro" id="IPR036188">
    <property type="entry name" value="FAD/NAD-bd_sf"/>
</dbReference>
<proteinExistence type="predicted"/>
<dbReference type="PANTHER" id="PTHR43429:SF3">
    <property type="entry name" value="NITRITE REDUCTASE [NAD(P)H]"/>
    <property type="match status" value="1"/>
</dbReference>
<dbReference type="Pfam" id="PF07992">
    <property type="entry name" value="Pyr_redox_2"/>
    <property type="match status" value="1"/>
</dbReference>
<dbReference type="RefSeq" id="WP_158738882.1">
    <property type="nucleotide sequence ID" value="NZ_WSLF01000001.1"/>
</dbReference>
<dbReference type="InterPro" id="IPR016156">
    <property type="entry name" value="FAD/NAD-linked_Rdtase_dimer_sf"/>
</dbReference>
<dbReference type="OrthoDB" id="9807946at2"/>
<dbReference type="Gene3D" id="3.30.390.30">
    <property type="match status" value="1"/>
</dbReference>
<evidence type="ECO:0000256" key="2">
    <source>
        <dbReference type="ARBA" id="ARBA00022630"/>
    </source>
</evidence>
<sequence>MKYVIIGNSAAAVGAIEGIRKIDTDGEIIVISKEPYHVYSRPLISYLLYGKTDEERMKYRKDNFYEVMNCKTILGKEAVKIHPERKEIELDDHTAVHYDKLLIATGSQPFIPSVEGLESVKSKFTFMSLDDAKDLDNSLTPDSKVLIIGAGLIGLKCAEGIRKKVSSITVVDLSDRILSSILDKEGASVVQSHIEKENIEFILNTSVAKFLDHKAILSNGEEVDFDVLVLAVGVRPNINLIKEINGKVDRGIVVDEFCQTSLSDIYAAGDCCESHDITTDQNKVLALLPNAYMMGECAGTNMAGGEKIYDKAIPMNAIGFFGLHLITAGSYEGDVYTQNIPGQYKKLFAKDGLLKGYIIIGNIEKAGIYTSLIRDRVPLSDIDFELICRKPSLMAFSKIERKKKLGGVIHGY</sequence>
<dbReference type="AlphaFoldDB" id="A0A7C8LRG4"/>
<dbReference type="GO" id="GO:0016491">
    <property type="term" value="F:oxidoreductase activity"/>
    <property type="evidence" value="ECO:0007669"/>
    <property type="project" value="InterPro"/>
</dbReference>
<reference evidence="5 6" key="1">
    <citation type="submission" date="2019-12" db="EMBL/GenBank/DDBJ databases">
        <title>Defluviitalea raffinosedens, isolated from a biogas fermenter, genome sequencing and characterization.</title>
        <authorList>
            <person name="Rettenmaier R."/>
            <person name="Schneider M."/>
            <person name="Neuhaus K."/>
            <person name="Liebl W."/>
            <person name="Zverlov V."/>
        </authorList>
    </citation>
    <scope>NUCLEOTIDE SEQUENCE [LARGE SCALE GENOMIC DNA]</scope>
    <source>
        <strain evidence="5 6">249c-K6</strain>
    </source>
</reference>
<keyword evidence="2" id="KW-0285">Flavoprotein</keyword>
<dbReference type="EMBL" id="WSLF01000001">
    <property type="protein sequence ID" value="KAE9636965.1"/>
    <property type="molecule type" value="Genomic_DNA"/>
</dbReference>
<dbReference type="PANTHER" id="PTHR43429">
    <property type="entry name" value="PYRIDINE NUCLEOTIDE-DISULFIDE OXIDOREDUCTASE DOMAIN-CONTAINING"/>
    <property type="match status" value="1"/>
</dbReference>